<comment type="caution">
    <text evidence="1">The sequence shown here is derived from an EMBL/GenBank/DDBJ whole genome shotgun (WGS) entry which is preliminary data.</text>
</comment>
<proteinExistence type="predicted"/>
<feature type="non-terminal residue" evidence="1">
    <location>
        <position position="77"/>
    </location>
</feature>
<name>A0ACA9LIC0_9GLOM</name>
<evidence type="ECO:0000313" key="1">
    <source>
        <dbReference type="EMBL" id="CAG8532778.1"/>
    </source>
</evidence>
<dbReference type="Proteomes" id="UP000789860">
    <property type="component" value="Unassembled WGS sequence"/>
</dbReference>
<gene>
    <name evidence="1" type="ORF">SCALOS_LOCUS4525</name>
</gene>
<protein>
    <submittedName>
        <fullName evidence="1">245_t:CDS:1</fullName>
    </submittedName>
</protein>
<dbReference type="EMBL" id="CAJVPM010006211">
    <property type="protein sequence ID" value="CAG8532778.1"/>
    <property type="molecule type" value="Genomic_DNA"/>
</dbReference>
<evidence type="ECO:0000313" key="2">
    <source>
        <dbReference type="Proteomes" id="UP000789860"/>
    </source>
</evidence>
<reference evidence="1" key="1">
    <citation type="submission" date="2021-06" db="EMBL/GenBank/DDBJ databases">
        <authorList>
            <person name="Kallberg Y."/>
            <person name="Tangrot J."/>
            <person name="Rosling A."/>
        </authorList>
    </citation>
    <scope>NUCLEOTIDE SEQUENCE</scope>
    <source>
        <strain evidence="1">AU212A</strain>
    </source>
</reference>
<accession>A0ACA9LIC0</accession>
<keyword evidence="2" id="KW-1185">Reference proteome</keyword>
<organism evidence="1 2">
    <name type="scientific">Scutellospora calospora</name>
    <dbReference type="NCBI Taxonomy" id="85575"/>
    <lineage>
        <taxon>Eukaryota</taxon>
        <taxon>Fungi</taxon>
        <taxon>Fungi incertae sedis</taxon>
        <taxon>Mucoromycota</taxon>
        <taxon>Glomeromycotina</taxon>
        <taxon>Glomeromycetes</taxon>
        <taxon>Diversisporales</taxon>
        <taxon>Gigasporaceae</taxon>
        <taxon>Scutellospora</taxon>
    </lineage>
</organism>
<sequence>MDSRALIVNVARGLVALAILAVFLNNLISQIKNVSLVTQTLSVERRHYLVPPALTFCITRQVTYTFTLEVYGNVVAT</sequence>